<keyword evidence="3" id="KW-0804">Transcription</keyword>
<dbReference type="InterPro" id="IPR029016">
    <property type="entry name" value="GAF-like_dom_sf"/>
</dbReference>
<evidence type="ECO:0000259" key="4">
    <source>
        <dbReference type="PROSITE" id="PS51077"/>
    </source>
</evidence>
<reference evidence="6 7" key="1">
    <citation type="submission" date="2016-02" db="EMBL/GenBank/DDBJ databases">
        <authorList>
            <person name="Wen L."/>
            <person name="He K."/>
            <person name="Yang H."/>
        </authorList>
    </citation>
    <scope>NUCLEOTIDE SEQUENCE [LARGE SCALE GENOMIC DNA]</scope>
    <source>
        <strain evidence="6">Trichococcus palustris</strain>
    </source>
</reference>
<dbReference type="Proteomes" id="UP000242754">
    <property type="component" value="Unassembled WGS sequence"/>
</dbReference>
<dbReference type="GO" id="GO:0003700">
    <property type="term" value="F:DNA-binding transcription factor activity"/>
    <property type="evidence" value="ECO:0007669"/>
    <property type="project" value="TreeGrafter"/>
</dbReference>
<dbReference type="InterPro" id="IPR050707">
    <property type="entry name" value="HTH_MetabolicPath_Reg"/>
</dbReference>
<sequence length="261" mass="28758">MNSMAEEKKPYGTVLIKAAKIIDFLSDSREGQTLTAIAANTGLSSPTALKILDTLLLIGYAEKDEQNKIFTLGTALIRHANNHLAGLDIIKVTDPYLKNLQASLDETVHLGILDKDEILYVNKLETQKAIANINSRIGNTNHLYSSAMGKALLAEFDEEALAAYLKRVELVADTPKTITDVNILQQQIAKVKEDGYATDDEESDLDVICIGAALVVNGKIFGAFSVSTPKYRFEKEQTIAKVLETKRQLLAELKRLNPFNH</sequence>
<dbReference type="PROSITE" id="PS51077">
    <property type="entry name" value="HTH_ICLR"/>
    <property type="match status" value="1"/>
</dbReference>
<dbReference type="Pfam" id="PF01614">
    <property type="entry name" value="IclR_C"/>
    <property type="match status" value="1"/>
</dbReference>
<dbReference type="InterPro" id="IPR014757">
    <property type="entry name" value="Tscrpt_reg_IclR_C"/>
</dbReference>
<dbReference type="InterPro" id="IPR036390">
    <property type="entry name" value="WH_DNA-bd_sf"/>
</dbReference>
<dbReference type="PANTHER" id="PTHR30136">
    <property type="entry name" value="HELIX-TURN-HELIX TRANSCRIPTIONAL REGULATOR, ICLR FAMILY"/>
    <property type="match status" value="1"/>
</dbReference>
<dbReference type="PANTHER" id="PTHR30136:SF35">
    <property type="entry name" value="HTH-TYPE TRANSCRIPTIONAL REGULATOR RV1719"/>
    <property type="match status" value="1"/>
</dbReference>
<dbReference type="EMBL" id="FJNE01000001">
    <property type="protein sequence ID" value="CZQ81020.1"/>
    <property type="molecule type" value="Genomic_DNA"/>
</dbReference>
<gene>
    <name evidence="6" type="ORF">Tpal_147</name>
</gene>
<keyword evidence="1" id="KW-0805">Transcription regulation</keyword>
<dbReference type="SMART" id="SM00346">
    <property type="entry name" value="HTH_ICLR"/>
    <property type="match status" value="1"/>
</dbReference>
<evidence type="ECO:0000256" key="2">
    <source>
        <dbReference type="ARBA" id="ARBA00023125"/>
    </source>
</evidence>
<dbReference type="GO" id="GO:0003677">
    <property type="term" value="F:DNA binding"/>
    <property type="evidence" value="ECO:0007669"/>
    <property type="project" value="UniProtKB-KW"/>
</dbReference>
<evidence type="ECO:0000259" key="5">
    <source>
        <dbReference type="PROSITE" id="PS51078"/>
    </source>
</evidence>
<name>A0A143Y5Z5_9LACT</name>
<proteinExistence type="predicted"/>
<dbReference type="InterPro" id="IPR036388">
    <property type="entry name" value="WH-like_DNA-bd_sf"/>
</dbReference>
<dbReference type="STRING" id="140314.SAMN04488076_102144"/>
<protein>
    <submittedName>
        <fullName evidence="6">Transcription regulator iclr n-terminal</fullName>
    </submittedName>
</protein>
<dbReference type="Gene3D" id="3.30.450.40">
    <property type="match status" value="1"/>
</dbReference>
<keyword evidence="2" id="KW-0238">DNA-binding</keyword>
<evidence type="ECO:0000256" key="1">
    <source>
        <dbReference type="ARBA" id="ARBA00023015"/>
    </source>
</evidence>
<dbReference type="SUPFAM" id="SSF55781">
    <property type="entry name" value="GAF domain-like"/>
    <property type="match status" value="1"/>
</dbReference>
<dbReference type="InterPro" id="IPR005471">
    <property type="entry name" value="Tscrpt_reg_IclR_N"/>
</dbReference>
<dbReference type="SUPFAM" id="SSF46785">
    <property type="entry name" value="Winged helix' DNA-binding domain"/>
    <property type="match status" value="1"/>
</dbReference>
<feature type="domain" description="IclR-ED" evidence="5">
    <location>
        <begin position="75"/>
        <end position="259"/>
    </location>
</feature>
<dbReference type="PROSITE" id="PS51078">
    <property type="entry name" value="ICLR_ED"/>
    <property type="match status" value="1"/>
</dbReference>
<feature type="domain" description="HTH iclR-type" evidence="4">
    <location>
        <begin position="12"/>
        <end position="74"/>
    </location>
</feature>
<organism evidence="6 7">
    <name type="scientific">Trichococcus palustris</name>
    <dbReference type="NCBI Taxonomy" id="140314"/>
    <lineage>
        <taxon>Bacteria</taxon>
        <taxon>Bacillati</taxon>
        <taxon>Bacillota</taxon>
        <taxon>Bacilli</taxon>
        <taxon>Lactobacillales</taxon>
        <taxon>Carnobacteriaceae</taxon>
        <taxon>Trichococcus</taxon>
    </lineage>
</organism>
<evidence type="ECO:0000313" key="6">
    <source>
        <dbReference type="EMBL" id="CZQ81020.1"/>
    </source>
</evidence>
<keyword evidence="7" id="KW-1185">Reference proteome</keyword>
<dbReference type="Gene3D" id="1.10.10.10">
    <property type="entry name" value="Winged helix-like DNA-binding domain superfamily/Winged helix DNA-binding domain"/>
    <property type="match status" value="1"/>
</dbReference>
<dbReference type="AlphaFoldDB" id="A0A143Y5Z5"/>
<evidence type="ECO:0000256" key="3">
    <source>
        <dbReference type="ARBA" id="ARBA00023163"/>
    </source>
</evidence>
<accession>A0A143Y5Z5</accession>
<dbReference type="Pfam" id="PF09339">
    <property type="entry name" value="HTH_IclR"/>
    <property type="match status" value="1"/>
</dbReference>
<dbReference type="GO" id="GO:0045892">
    <property type="term" value="P:negative regulation of DNA-templated transcription"/>
    <property type="evidence" value="ECO:0007669"/>
    <property type="project" value="TreeGrafter"/>
</dbReference>
<evidence type="ECO:0000313" key="7">
    <source>
        <dbReference type="Proteomes" id="UP000242754"/>
    </source>
</evidence>